<sequence length="343" mass="38543">MKKFKISYLSISPTMKTAIITDGNSTLGMGHVYQAITLAGELLKKIDERSKIFFITKSDLIVIDRLSETGFDVYQFPDDDAILNALVNEAPDRIIFDKLDVSPLLAKQIKETIGCKLIIFTNLTMANRYADMTVLADIGSNFENICEKNAISGGIHYYGPKYWILRPEFFIYTKRTKKPLSIVRNVMLIFGGADQSNLTSEVLNELLRMSSTFEITVVVGAAFTHQEELDAVIEQNRKTQSTFQIVYNLKEVAETMHKSDVVFASPGLSFFEALAVGTPVLGFHQNELQRDVYKGYLTTLDKSELFRLSSIIENKSFIFPDDPFVASMKIGQGKDELIHAILS</sequence>
<gene>
    <name evidence="1" type="ORF">C4544_01740</name>
</gene>
<dbReference type="Gene3D" id="3.40.50.11190">
    <property type="match status" value="1"/>
</dbReference>
<name>A0A419DFH4_9BACT</name>
<proteinExistence type="predicted"/>
<dbReference type="AlphaFoldDB" id="A0A419DFH4"/>
<accession>A0A419DFH4</accession>
<reference evidence="1 2" key="1">
    <citation type="journal article" date="2017" name="ISME J.">
        <title>Energy and carbon metabolisms in a deep terrestrial subsurface fluid microbial community.</title>
        <authorList>
            <person name="Momper L."/>
            <person name="Jungbluth S.P."/>
            <person name="Lee M.D."/>
            <person name="Amend J.P."/>
        </authorList>
    </citation>
    <scope>NUCLEOTIDE SEQUENCE [LARGE SCALE GENOMIC DNA]</scope>
    <source>
        <strain evidence="1">SURF_29</strain>
    </source>
</reference>
<dbReference type="SUPFAM" id="SSF53756">
    <property type="entry name" value="UDP-Glycosyltransferase/glycogen phosphorylase"/>
    <property type="match status" value="1"/>
</dbReference>
<protein>
    <recommendedName>
        <fullName evidence="3">UDP-2,4-diacetamido-2,4, 6-trideoxy-beta-L-altropyranose hydrolase</fullName>
    </recommendedName>
</protein>
<dbReference type="Proteomes" id="UP000285655">
    <property type="component" value="Unassembled WGS sequence"/>
</dbReference>
<comment type="caution">
    <text evidence="1">The sequence shown here is derived from an EMBL/GenBank/DDBJ whole genome shotgun (WGS) entry which is preliminary data.</text>
</comment>
<evidence type="ECO:0008006" key="3">
    <source>
        <dbReference type="Google" id="ProtNLM"/>
    </source>
</evidence>
<dbReference type="Gene3D" id="3.40.50.2000">
    <property type="entry name" value="Glycogen Phosphorylase B"/>
    <property type="match status" value="1"/>
</dbReference>
<evidence type="ECO:0000313" key="1">
    <source>
        <dbReference type="EMBL" id="RJO61828.1"/>
    </source>
</evidence>
<dbReference type="EMBL" id="QZJW01000009">
    <property type="protein sequence ID" value="RJO61828.1"/>
    <property type="molecule type" value="Genomic_DNA"/>
</dbReference>
<evidence type="ECO:0000313" key="2">
    <source>
        <dbReference type="Proteomes" id="UP000285655"/>
    </source>
</evidence>
<organism evidence="1 2">
    <name type="scientific">candidate division WS5 bacterium</name>
    <dbReference type="NCBI Taxonomy" id="2093353"/>
    <lineage>
        <taxon>Bacteria</taxon>
        <taxon>candidate division WS5</taxon>
    </lineage>
</organism>